<evidence type="ECO:0000313" key="1">
    <source>
        <dbReference type="EMBL" id="WWF02641.1"/>
    </source>
</evidence>
<dbReference type="RefSeq" id="WP_198322994.1">
    <property type="nucleotide sequence ID" value="NZ_CP104311.1"/>
</dbReference>
<reference evidence="1 2" key="1">
    <citation type="submission" date="2022-09" db="EMBL/GenBank/DDBJ databases">
        <authorList>
            <person name="Giprobiosintez L."/>
        </authorList>
    </citation>
    <scope>NUCLEOTIDE SEQUENCE [LARGE SCALE GENOMIC DNA]</scope>
    <source>
        <strain evidence="2">VKPM-B-12549 (GBS-15)</strain>
    </source>
</reference>
<accession>A0ABZ2F8M5</accession>
<dbReference type="EMBL" id="CP104311">
    <property type="protein sequence ID" value="WWF02641.1"/>
    <property type="molecule type" value="Genomic_DNA"/>
</dbReference>
<sequence length="277" mass="29315">MSLLAGGCDRGCYVMGTAFRSYGRRRWVFLGPFDIMSAIVSAKSAGRLILKKYPEIAMFKKVLQVVALLCLSVSLSLLPGVARAAEPDGVYSPSGPMVLKLKVPGIIHMSVSSPNVGVLGGLLGLAFEFDSPAGSQNNFVMTINNPLDSSTPIRLHGTWSMLNSSKFAVDMNFQELIALVEQLGGTVTITGNSFNGKVLASGNIKGAYGLGVRIAVKGVTIKLEMSGSYIGKPVVMTGYQMGDAAGFAGRAVGSSKAITLEQFMIDLVEKVRQQSSH</sequence>
<proteinExistence type="predicted"/>
<keyword evidence="2" id="KW-1185">Reference proteome</keyword>
<evidence type="ECO:0000313" key="2">
    <source>
        <dbReference type="Proteomes" id="UP001359308"/>
    </source>
</evidence>
<protein>
    <recommendedName>
        <fullName evidence="3">AsmA-like C-terminal domain-containing protein</fullName>
    </recommendedName>
</protein>
<evidence type="ECO:0008006" key="3">
    <source>
        <dbReference type="Google" id="ProtNLM"/>
    </source>
</evidence>
<name>A0ABZ2F8M5_METCP</name>
<dbReference type="Proteomes" id="UP001359308">
    <property type="component" value="Chromosome"/>
</dbReference>
<gene>
    <name evidence="1" type="ORF">N4J17_03230</name>
</gene>
<organism evidence="1 2">
    <name type="scientific">Methylococcus capsulatus</name>
    <dbReference type="NCBI Taxonomy" id="414"/>
    <lineage>
        <taxon>Bacteria</taxon>
        <taxon>Pseudomonadati</taxon>
        <taxon>Pseudomonadota</taxon>
        <taxon>Gammaproteobacteria</taxon>
        <taxon>Methylococcales</taxon>
        <taxon>Methylococcaceae</taxon>
        <taxon>Methylococcus</taxon>
    </lineage>
</organism>